<evidence type="ECO:0000259" key="4">
    <source>
        <dbReference type="Pfam" id="PF00419"/>
    </source>
</evidence>
<evidence type="ECO:0000256" key="3">
    <source>
        <dbReference type="ARBA" id="ARBA00023263"/>
    </source>
</evidence>
<accession>A0A1W0CLU9</accession>
<dbReference type="Proteomes" id="UP000192721">
    <property type="component" value="Unassembled WGS sequence"/>
</dbReference>
<protein>
    <recommendedName>
        <fullName evidence="4">Fimbrial-type adhesion domain-containing protein</fullName>
    </recommendedName>
</protein>
<dbReference type="InterPro" id="IPR000259">
    <property type="entry name" value="Adhesion_dom_fimbrial"/>
</dbReference>
<dbReference type="EMBL" id="MUKV01000026">
    <property type="protein sequence ID" value="OQS35696.1"/>
    <property type="molecule type" value="Genomic_DNA"/>
</dbReference>
<dbReference type="GO" id="GO:0043709">
    <property type="term" value="P:cell adhesion involved in single-species biofilm formation"/>
    <property type="evidence" value="ECO:0007669"/>
    <property type="project" value="TreeGrafter"/>
</dbReference>
<reference evidence="5 6" key="1">
    <citation type="submission" date="2017-02" db="EMBL/GenBank/DDBJ databases">
        <title>Chromobacterium haemolyticum H5244.</title>
        <authorList>
            <person name="Gulvik C.A."/>
        </authorList>
    </citation>
    <scope>NUCLEOTIDE SEQUENCE [LARGE SCALE GENOMIC DNA]</scope>
    <source>
        <strain evidence="5 6">H5244</strain>
    </source>
</reference>
<evidence type="ECO:0000313" key="5">
    <source>
        <dbReference type="EMBL" id="OQS35696.1"/>
    </source>
</evidence>
<comment type="caution">
    <text evidence="5">The sequence shown here is derived from an EMBL/GenBank/DDBJ whole genome shotgun (WGS) entry which is preliminary data.</text>
</comment>
<dbReference type="AlphaFoldDB" id="A0A1W0CLU9"/>
<gene>
    <name evidence="5" type="ORF">B0T45_17300</name>
</gene>
<dbReference type="PANTHER" id="PTHR33420:SF31">
    <property type="entry name" value="TYPE 1 FIMBRIN D-MANNOSE SPECIFIC ADHESIN"/>
    <property type="match status" value="1"/>
</dbReference>
<dbReference type="Pfam" id="PF00419">
    <property type="entry name" value="Fimbrial"/>
    <property type="match status" value="1"/>
</dbReference>
<dbReference type="SUPFAM" id="SSF49401">
    <property type="entry name" value="Bacterial adhesins"/>
    <property type="match status" value="1"/>
</dbReference>
<dbReference type="InterPro" id="IPR050263">
    <property type="entry name" value="Bact_Fimbrial_Adh_Pro"/>
</dbReference>
<organism evidence="5 6">
    <name type="scientific">Chromobacterium haemolyticum</name>
    <dbReference type="NCBI Taxonomy" id="394935"/>
    <lineage>
        <taxon>Bacteria</taxon>
        <taxon>Pseudomonadati</taxon>
        <taxon>Pseudomonadota</taxon>
        <taxon>Betaproteobacteria</taxon>
        <taxon>Neisseriales</taxon>
        <taxon>Chromobacteriaceae</taxon>
        <taxon>Chromobacterium</taxon>
    </lineage>
</organism>
<dbReference type="InterPro" id="IPR036937">
    <property type="entry name" value="Adhesion_dom_fimbrial_sf"/>
</dbReference>
<dbReference type="Gene3D" id="2.60.40.1090">
    <property type="entry name" value="Fimbrial-type adhesion domain"/>
    <property type="match status" value="1"/>
</dbReference>
<keyword evidence="2" id="KW-0732">Signal</keyword>
<proteinExistence type="predicted"/>
<comment type="subcellular location">
    <subcellularLocation>
        <location evidence="1">Fimbrium</location>
    </subcellularLocation>
</comment>
<feature type="domain" description="Fimbrial-type adhesion" evidence="4">
    <location>
        <begin position="86"/>
        <end position="234"/>
    </location>
</feature>
<evidence type="ECO:0000313" key="6">
    <source>
        <dbReference type="Proteomes" id="UP000192721"/>
    </source>
</evidence>
<sequence length="235" mass="25074">MPLPWWNPLTNDEAQGEDSCTYNTAVSSYMVERHNLDTANSGRVHLRISKPFSETVNVPAFVVFQLLGATDSSAEYNAFPLENLVMSLNVSVPQSCTLAAGQVASIDFGALPPEALATPGGADKNAVKRTFQIQCNNIASGAAVQLSLEGQPQGQDPRYLATSHSAVGIAMESSGKLVPPTPPGAIPAGSQRIPIALDYQSQQAQFQLLAWPVKMTTRPSPAPFQGSATLRFDFE</sequence>
<dbReference type="GO" id="GO:0009289">
    <property type="term" value="C:pilus"/>
    <property type="evidence" value="ECO:0007669"/>
    <property type="project" value="UniProtKB-SubCell"/>
</dbReference>
<keyword evidence="3" id="KW-0281">Fimbrium</keyword>
<evidence type="ECO:0000256" key="1">
    <source>
        <dbReference type="ARBA" id="ARBA00004561"/>
    </source>
</evidence>
<dbReference type="InterPro" id="IPR008966">
    <property type="entry name" value="Adhesion_dom_sf"/>
</dbReference>
<dbReference type="PANTHER" id="PTHR33420">
    <property type="entry name" value="FIMBRIAL SUBUNIT ELFA-RELATED"/>
    <property type="match status" value="1"/>
</dbReference>
<name>A0A1W0CLU9_9NEIS</name>
<evidence type="ECO:0000256" key="2">
    <source>
        <dbReference type="ARBA" id="ARBA00022729"/>
    </source>
</evidence>